<keyword evidence="7" id="KW-0511">Multifunctional enzyme</keyword>
<dbReference type="Pfam" id="PF17919">
    <property type="entry name" value="RT_RNaseH_2"/>
    <property type="match status" value="1"/>
</dbReference>
<dbReference type="InterPro" id="IPR043502">
    <property type="entry name" value="DNA/RNA_pol_sf"/>
</dbReference>
<dbReference type="FunFam" id="3.30.70.270:FF:000020">
    <property type="entry name" value="Transposon Tf2-6 polyprotein-like Protein"/>
    <property type="match status" value="1"/>
</dbReference>
<evidence type="ECO:0000259" key="8">
    <source>
        <dbReference type="Pfam" id="PF17917"/>
    </source>
</evidence>
<dbReference type="EMBL" id="CACRXK020003486">
    <property type="protein sequence ID" value="CAB3998990.1"/>
    <property type="molecule type" value="Genomic_DNA"/>
</dbReference>
<dbReference type="SUPFAM" id="SSF56672">
    <property type="entry name" value="DNA/RNA polymerases"/>
    <property type="match status" value="1"/>
</dbReference>
<evidence type="ECO:0000256" key="7">
    <source>
        <dbReference type="ARBA" id="ARBA00023268"/>
    </source>
</evidence>
<evidence type="ECO:0000256" key="3">
    <source>
        <dbReference type="ARBA" id="ARBA00022722"/>
    </source>
</evidence>
<keyword evidence="2" id="KW-0548">Nucleotidyltransferase</keyword>
<keyword evidence="3" id="KW-0540">Nuclease</keyword>
<dbReference type="InterPro" id="IPR043128">
    <property type="entry name" value="Rev_trsase/Diguanyl_cyclase"/>
</dbReference>
<dbReference type="GO" id="GO:0003964">
    <property type="term" value="F:RNA-directed DNA polymerase activity"/>
    <property type="evidence" value="ECO:0007669"/>
    <property type="project" value="UniProtKB-KW"/>
</dbReference>
<dbReference type="GO" id="GO:0016787">
    <property type="term" value="F:hydrolase activity"/>
    <property type="evidence" value="ECO:0007669"/>
    <property type="project" value="UniProtKB-KW"/>
</dbReference>
<evidence type="ECO:0000256" key="4">
    <source>
        <dbReference type="ARBA" id="ARBA00022759"/>
    </source>
</evidence>
<dbReference type="GO" id="GO:0004519">
    <property type="term" value="F:endonuclease activity"/>
    <property type="evidence" value="ECO:0007669"/>
    <property type="project" value="UniProtKB-KW"/>
</dbReference>
<proteinExistence type="predicted"/>
<evidence type="ECO:0000259" key="9">
    <source>
        <dbReference type="Pfam" id="PF17919"/>
    </source>
</evidence>
<evidence type="ECO:0000256" key="1">
    <source>
        <dbReference type="ARBA" id="ARBA00022679"/>
    </source>
</evidence>
<gene>
    <name evidence="10" type="ORF">PACLA_8A049187</name>
</gene>
<evidence type="ECO:0000313" key="10">
    <source>
        <dbReference type="EMBL" id="CAB3998990.1"/>
    </source>
</evidence>
<keyword evidence="1" id="KW-0808">Transferase</keyword>
<accession>A0A6S7H7X2</accession>
<dbReference type="InterPro" id="IPR041577">
    <property type="entry name" value="RT_RNaseH_2"/>
</dbReference>
<keyword evidence="5" id="KW-0378">Hydrolase</keyword>
<dbReference type="AlphaFoldDB" id="A0A6S7H7X2"/>
<evidence type="ECO:0000313" key="11">
    <source>
        <dbReference type="Proteomes" id="UP001152795"/>
    </source>
</evidence>
<feature type="domain" description="Reverse transcriptase RNase H-like" evidence="8">
    <location>
        <begin position="13"/>
        <end position="67"/>
    </location>
</feature>
<dbReference type="Gene3D" id="3.30.70.270">
    <property type="match status" value="1"/>
</dbReference>
<dbReference type="InterPro" id="IPR050951">
    <property type="entry name" value="Retrovirus_Pol_polyprotein"/>
</dbReference>
<keyword evidence="11" id="KW-1185">Reference proteome</keyword>
<dbReference type="InterPro" id="IPR041373">
    <property type="entry name" value="RT_RNaseH"/>
</dbReference>
<name>A0A6S7H7X2_PARCT</name>
<keyword evidence="4" id="KW-0255">Endonuclease</keyword>
<evidence type="ECO:0000256" key="6">
    <source>
        <dbReference type="ARBA" id="ARBA00022918"/>
    </source>
</evidence>
<evidence type="ECO:0000256" key="5">
    <source>
        <dbReference type="ARBA" id="ARBA00022801"/>
    </source>
</evidence>
<keyword evidence="6" id="KW-0695">RNA-directed DNA polymerase</keyword>
<reference evidence="10" key="1">
    <citation type="submission" date="2020-04" db="EMBL/GenBank/DDBJ databases">
        <authorList>
            <person name="Alioto T."/>
            <person name="Alioto T."/>
            <person name="Gomez Garrido J."/>
        </authorList>
    </citation>
    <scope>NUCLEOTIDE SEQUENCE</scope>
    <source>
        <strain evidence="10">A484AB</strain>
    </source>
</reference>
<evidence type="ECO:0000256" key="2">
    <source>
        <dbReference type="ARBA" id="ARBA00022695"/>
    </source>
</evidence>
<comment type="caution">
    <text evidence="10">The sequence shown here is derived from an EMBL/GenBank/DDBJ whole genome shotgun (WGS) entry which is preliminary data.</text>
</comment>
<dbReference type="PANTHER" id="PTHR37984:SF5">
    <property type="entry name" value="PROTEIN NYNRIN-LIKE"/>
    <property type="match status" value="1"/>
</dbReference>
<sequence length="215" mass="24409">MSRVQLKPQPRDLAIICGLEKFHQYLYGRHFFLITDHRLSTLLGLKRGIPVLAVSRLQKWAIQIGAYQYQYDIEYRTSKNNANADALSQLPRKIVEEPDVWTSEAEEPDGDSNQIARAGVGELHLKSFLCLVNYYRKFIPDMATLVNPLNRLLSQDVLWSWYDDCQKAFETLKVGLANSPLLTHYNSKMPARLAADASSCGIGIMLSHDGEEQPI</sequence>
<feature type="domain" description="Reverse transcriptase/retrotransposon-derived protein RNase H-like" evidence="9">
    <location>
        <begin position="161"/>
        <end position="213"/>
    </location>
</feature>
<dbReference type="Proteomes" id="UP001152795">
    <property type="component" value="Unassembled WGS sequence"/>
</dbReference>
<protein>
    <submittedName>
        <fullName evidence="10">Uncharacterized protein</fullName>
    </submittedName>
</protein>
<dbReference type="OrthoDB" id="427924at2759"/>
<organism evidence="10 11">
    <name type="scientific">Paramuricea clavata</name>
    <name type="common">Red gorgonian</name>
    <name type="synonym">Violescent sea-whip</name>
    <dbReference type="NCBI Taxonomy" id="317549"/>
    <lineage>
        <taxon>Eukaryota</taxon>
        <taxon>Metazoa</taxon>
        <taxon>Cnidaria</taxon>
        <taxon>Anthozoa</taxon>
        <taxon>Octocorallia</taxon>
        <taxon>Malacalcyonacea</taxon>
        <taxon>Plexauridae</taxon>
        <taxon>Paramuricea</taxon>
    </lineage>
</organism>
<dbReference type="PANTHER" id="PTHR37984">
    <property type="entry name" value="PROTEIN CBG26694"/>
    <property type="match status" value="1"/>
</dbReference>
<dbReference type="Pfam" id="PF17917">
    <property type="entry name" value="RT_RNaseH"/>
    <property type="match status" value="1"/>
</dbReference>